<evidence type="ECO:0000313" key="3">
    <source>
        <dbReference type="WBParaSite" id="nRc.2.0.1.t01597-RA"/>
    </source>
</evidence>
<dbReference type="AlphaFoldDB" id="A0A915HHW3"/>
<name>A0A915HHW3_ROMCU</name>
<sequence>MLRYTRLNGFTPTVYGTRLKQFRRSKCNESLDADDESRPELARRALRILWLITVTIAFAGLQFGFGSVLCAAQCCMSDLYSLHRLFEPYVVKHQTYFFD</sequence>
<keyword evidence="2" id="KW-1185">Reference proteome</keyword>
<protein>
    <submittedName>
        <fullName evidence="3">Uncharacterized protein</fullName>
    </submittedName>
</protein>
<reference evidence="3" key="1">
    <citation type="submission" date="2022-11" db="UniProtKB">
        <authorList>
            <consortium name="WormBaseParasite"/>
        </authorList>
    </citation>
    <scope>IDENTIFICATION</scope>
</reference>
<accession>A0A915HHW3</accession>
<evidence type="ECO:0000313" key="2">
    <source>
        <dbReference type="Proteomes" id="UP000887565"/>
    </source>
</evidence>
<keyword evidence="1" id="KW-0812">Transmembrane</keyword>
<keyword evidence="1" id="KW-1133">Transmembrane helix</keyword>
<keyword evidence="1" id="KW-0472">Membrane</keyword>
<dbReference type="Proteomes" id="UP000887565">
    <property type="component" value="Unplaced"/>
</dbReference>
<organism evidence="2 3">
    <name type="scientific">Romanomermis culicivorax</name>
    <name type="common">Nematode worm</name>
    <dbReference type="NCBI Taxonomy" id="13658"/>
    <lineage>
        <taxon>Eukaryota</taxon>
        <taxon>Metazoa</taxon>
        <taxon>Ecdysozoa</taxon>
        <taxon>Nematoda</taxon>
        <taxon>Enoplea</taxon>
        <taxon>Dorylaimia</taxon>
        <taxon>Mermithida</taxon>
        <taxon>Mermithoidea</taxon>
        <taxon>Mermithidae</taxon>
        <taxon>Romanomermis</taxon>
    </lineage>
</organism>
<proteinExistence type="predicted"/>
<feature type="transmembrane region" description="Helical" evidence="1">
    <location>
        <begin position="48"/>
        <end position="69"/>
    </location>
</feature>
<evidence type="ECO:0000256" key="1">
    <source>
        <dbReference type="SAM" id="Phobius"/>
    </source>
</evidence>
<dbReference type="WBParaSite" id="nRc.2.0.1.t01597-RA">
    <property type="protein sequence ID" value="nRc.2.0.1.t01597-RA"/>
    <property type="gene ID" value="nRc.2.0.1.g01597"/>
</dbReference>